<dbReference type="EMBL" id="CP001192">
    <property type="protein sequence ID" value="ACI58168.1"/>
    <property type="molecule type" value="Genomic_DNA"/>
</dbReference>
<keyword evidence="3" id="KW-1185">Reference proteome</keyword>
<dbReference type="InterPro" id="IPR025375">
    <property type="entry name" value="DUF4365"/>
</dbReference>
<gene>
    <name evidence="2" type="ordered locus">Rleg2_4937</name>
</gene>
<evidence type="ECO:0000313" key="3">
    <source>
        <dbReference type="Proteomes" id="UP000008330"/>
    </source>
</evidence>
<evidence type="ECO:0000313" key="2">
    <source>
        <dbReference type="EMBL" id="ACI58168.1"/>
    </source>
</evidence>
<keyword evidence="2" id="KW-0614">Plasmid</keyword>
<name>A0ABF7QV65_RHILW</name>
<dbReference type="RefSeq" id="WP_012555876.1">
    <property type="nucleotide sequence ID" value="NC_011368.1"/>
</dbReference>
<proteinExistence type="predicted"/>
<feature type="domain" description="DUF4365" evidence="1">
    <location>
        <begin position="13"/>
        <end position="147"/>
    </location>
</feature>
<geneLocation type="plasmid" evidence="2 3">
    <name>pRLG201</name>
</geneLocation>
<dbReference type="Pfam" id="PF14280">
    <property type="entry name" value="DUF4365"/>
    <property type="match status" value="1"/>
</dbReference>
<evidence type="ECO:0000259" key="1">
    <source>
        <dbReference type="Pfam" id="PF14280"/>
    </source>
</evidence>
<dbReference type="Proteomes" id="UP000008330">
    <property type="component" value="Plasmid pRLG201"/>
</dbReference>
<protein>
    <recommendedName>
        <fullName evidence="1">DUF4365 domain-containing protein</fullName>
    </recommendedName>
</protein>
<accession>A0ABF7QV65</accession>
<dbReference type="KEGG" id="rlt:Rleg2_4937"/>
<sequence length="336" mass="37891">MELPKAGNSYRQERRGIAAVQTYAARTGQIWRETGTGDVGIDGQIEFVSAEGFATGRTVAVQVKAGPSFFKDRTELGWKFYPEDKHKNYWEQFPLPVVLVLHDTDYGASYWIDARQSLRVPRREAQAFIEVPKANRLEVTDATSLFENTGVFNERFLPALEDVLDKLVATTSTEGTFPLSYFDLFVHGLTKICRSIYYGMDVVCNAVEYNLDAQGSEFGMGMGSMEHEFAFGFVRFLLAQNLAEVDYSDCLIDWIDREMQPHFVAPLTSRGRALVALIHRREARMVANGLMADGGGLRVAQEAFFKIDLLSCFARFPRIREFQIASGHEKSDDRSS</sequence>
<reference evidence="2 3" key="1">
    <citation type="journal article" date="2010" name="Stand. Genomic Sci.">
        <title>Complete genome sequence of Rhizobium leguminosarum bv trifolii strain WSM2304, an effective microsymbiont of the South American clover Trifolium polymorphum.</title>
        <authorList>
            <person name="Reeve W."/>
            <person name="O'Hara G."/>
            <person name="Chain P."/>
            <person name="Ardley J."/>
            <person name="Brau L."/>
            <person name="Nandesena K."/>
            <person name="Tiwari R."/>
            <person name="Malfatti S."/>
            <person name="Kiss H."/>
            <person name="Lapidus A."/>
            <person name="Copeland A."/>
            <person name="Nolan M."/>
            <person name="Land M."/>
            <person name="Ivanova N."/>
            <person name="Mavromatis K."/>
            <person name="Markowitz V."/>
            <person name="Kyrpides N."/>
            <person name="Melino V."/>
            <person name="Denton M."/>
            <person name="Yates R."/>
            <person name="Howieson J."/>
        </authorList>
    </citation>
    <scope>NUCLEOTIDE SEQUENCE [LARGE SCALE GENOMIC DNA]</scope>
    <source>
        <strain evidence="2 3">WSM2304</strain>
    </source>
</reference>
<dbReference type="AlphaFoldDB" id="A0ABF7QV65"/>
<organism evidence="2 3">
    <name type="scientific">Rhizobium leguminosarum bv. trifolii (strain WSM2304)</name>
    <dbReference type="NCBI Taxonomy" id="395492"/>
    <lineage>
        <taxon>Bacteria</taxon>
        <taxon>Pseudomonadati</taxon>
        <taxon>Pseudomonadota</taxon>
        <taxon>Alphaproteobacteria</taxon>
        <taxon>Hyphomicrobiales</taxon>
        <taxon>Rhizobiaceae</taxon>
        <taxon>Rhizobium/Agrobacterium group</taxon>
        <taxon>Rhizobium</taxon>
    </lineage>
</organism>